<evidence type="ECO:0000256" key="1">
    <source>
        <dbReference type="SAM" id="MobiDB-lite"/>
    </source>
</evidence>
<dbReference type="AlphaFoldDB" id="A0A0A9AH99"/>
<organism evidence="2">
    <name type="scientific">Arundo donax</name>
    <name type="common">Giant reed</name>
    <name type="synonym">Donax arundinaceus</name>
    <dbReference type="NCBI Taxonomy" id="35708"/>
    <lineage>
        <taxon>Eukaryota</taxon>
        <taxon>Viridiplantae</taxon>
        <taxon>Streptophyta</taxon>
        <taxon>Embryophyta</taxon>
        <taxon>Tracheophyta</taxon>
        <taxon>Spermatophyta</taxon>
        <taxon>Magnoliopsida</taxon>
        <taxon>Liliopsida</taxon>
        <taxon>Poales</taxon>
        <taxon>Poaceae</taxon>
        <taxon>PACMAD clade</taxon>
        <taxon>Arundinoideae</taxon>
        <taxon>Arundineae</taxon>
        <taxon>Arundo</taxon>
    </lineage>
</organism>
<reference evidence="2" key="2">
    <citation type="journal article" date="2015" name="Data Brief">
        <title>Shoot transcriptome of the giant reed, Arundo donax.</title>
        <authorList>
            <person name="Barrero R.A."/>
            <person name="Guerrero F.D."/>
            <person name="Moolhuijzen P."/>
            <person name="Goolsby J.A."/>
            <person name="Tidwell J."/>
            <person name="Bellgard S.E."/>
            <person name="Bellgard M.I."/>
        </authorList>
    </citation>
    <scope>NUCLEOTIDE SEQUENCE</scope>
    <source>
        <tissue evidence="2">Shoot tissue taken approximately 20 cm above the soil surface</tissue>
    </source>
</reference>
<dbReference type="EMBL" id="GBRH01249565">
    <property type="protein sequence ID" value="JAD48330.1"/>
    <property type="molecule type" value="Transcribed_RNA"/>
</dbReference>
<protein>
    <submittedName>
        <fullName evidence="2">Uncharacterized protein</fullName>
    </submittedName>
</protein>
<feature type="compositionally biased region" description="Polar residues" evidence="1">
    <location>
        <begin position="55"/>
        <end position="65"/>
    </location>
</feature>
<feature type="region of interest" description="Disordered" evidence="1">
    <location>
        <begin position="1"/>
        <end position="65"/>
    </location>
</feature>
<accession>A0A0A9AH99</accession>
<sequence length="65" mass="7697">MDDCKPIKTPMPTNRHLDADEKGLRRLEYEDTRKELRSRTCPRRNYEDRDYERSVITSPSGAAVR</sequence>
<evidence type="ECO:0000313" key="2">
    <source>
        <dbReference type="EMBL" id="JAD48330.1"/>
    </source>
</evidence>
<feature type="compositionally biased region" description="Basic and acidic residues" evidence="1">
    <location>
        <begin position="15"/>
        <end position="53"/>
    </location>
</feature>
<proteinExistence type="predicted"/>
<name>A0A0A9AH99_ARUDO</name>
<reference evidence="2" key="1">
    <citation type="submission" date="2014-09" db="EMBL/GenBank/DDBJ databases">
        <authorList>
            <person name="Magalhaes I.L.F."/>
            <person name="Oliveira U."/>
            <person name="Santos F.R."/>
            <person name="Vidigal T.H.D.A."/>
            <person name="Brescovit A.D."/>
            <person name="Santos A.J."/>
        </authorList>
    </citation>
    <scope>NUCLEOTIDE SEQUENCE</scope>
    <source>
        <tissue evidence="2">Shoot tissue taken approximately 20 cm above the soil surface</tissue>
    </source>
</reference>